<reference evidence="5 6" key="1">
    <citation type="submission" date="2020-08" db="EMBL/GenBank/DDBJ databases">
        <title>Aphidius gifuensis genome sequencing and assembly.</title>
        <authorList>
            <person name="Du Z."/>
        </authorList>
    </citation>
    <scope>NUCLEOTIDE SEQUENCE [LARGE SCALE GENOMIC DNA]</scope>
    <source>
        <strain evidence="5">YNYX2018</strain>
        <tissue evidence="5">Adults</tissue>
    </source>
</reference>
<dbReference type="OrthoDB" id="10260946at2759"/>
<dbReference type="InterPro" id="IPR036322">
    <property type="entry name" value="WD40_repeat_dom_sf"/>
</dbReference>
<sequence length="330" mass="37339">MERNQLQHPNTNADYYRSLGPSDRPPAPINRLQFIAVHKDGTAVVGGSNMTDRYWCGRVWFFNDTSTFHRNRAHATANTVCDAAFLASDIFLLAEDGGGLQTLSVNKDNESWNTCFVSTAYACHHHDSITSIAVFECKNNFLTCSKDLSLKVWEQETFIPVFSYETAHTKKITSIDVMPNVQSVFLSTSMDRTLTIWDTNKSTPAQDLYEHSCGLTASSWSPINEHEIAVGGLDGTVILIDTRQPKKKICQVDAFSRQVHKLKYHPKRESIVAGCCDDIQLKVMKSSDYLSNIYIDDRHTDFVRSIAWNDDDLLSCSWDDTILKHHITNF</sequence>
<dbReference type="PROSITE" id="PS50082">
    <property type="entry name" value="WD_REPEATS_2"/>
    <property type="match status" value="1"/>
</dbReference>
<feature type="compositionally biased region" description="Polar residues" evidence="4">
    <location>
        <begin position="1"/>
        <end position="13"/>
    </location>
</feature>
<organism evidence="5 6">
    <name type="scientific">Aphidius gifuensis</name>
    <name type="common">Parasitoid wasp</name>
    <dbReference type="NCBI Taxonomy" id="684658"/>
    <lineage>
        <taxon>Eukaryota</taxon>
        <taxon>Metazoa</taxon>
        <taxon>Ecdysozoa</taxon>
        <taxon>Arthropoda</taxon>
        <taxon>Hexapoda</taxon>
        <taxon>Insecta</taxon>
        <taxon>Pterygota</taxon>
        <taxon>Neoptera</taxon>
        <taxon>Endopterygota</taxon>
        <taxon>Hymenoptera</taxon>
        <taxon>Apocrita</taxon>
        <taxon>Ichneumonoidea</taxon>
        <taxon>Braconidae</taxon>
        <taxon>Aphidiinae</taxon>
        <taxon>Aphidius</taxon>
    </lineage>
</organism>
<keyword evidence="3" id="KW-0853">WD repeat</keyword>
<evidence type="ECO:0000256" key="3">
    <source>
        <dbReference type="PROSITE-ProRule" id="PRU00221"/>
    </source>
</evidence>
<protein>
    <recommendedName>
        <fullName evidence="7">Methylosome protein 50</fullName>
    </recommendedName>
</protein>
<dbReference type="AlphaFoldDB" id="A0A835CZB4"/>
<comment type="caution">
    <text evidence="5">The sequence shown here is derived from an EMBL/GenBank/DDBJ whole genome shotgun (WGS) entry which is preliminary data.</text>
</comment>
<keyword evidence="2" id="KW-0963">Cytoplasm</keyword>
<evidence type="ECO:0000313" key="6">
    <source>
        <dbReference type="Proteomes" id="UP000639338"/>
    </source>
</evidence>
<accession>A0A835CZB4</accession>
<dbReference type="InterPro" id="IPR015943">
    <property type="entry name" value="WD40/YVTN_repeat-like_dom_sf"/>
</dbReference>
<dbReference type="SMART" id="SM00320">
    <property type="entry name" value="WD40"/>
    <property type="match status" value="5"/>
</dbReference>
<evidence type="ECO:0000313" key="5">
    <source>
        <dbReference type="EMBL" id="KAF7998495.1"/>
    </source>
</evidence>
<dbReference type="PANTHER" id="PTHR46853:SF1">
    <property type="entry name" value="METHYLOSOME PROTEIN 50"/>
    <property type="match status" value="1"/>
</dbReference>
<dbReference type="PROSITE" id="PS50294">
    <property type="entry name" value="WD_REPEATS_REGION"/>
    <property type="match status" value="1"/>
</dbReference>
<comment type="subcellular location">
    <subcellularLocation>
        <location evidence="1">Cytoplasm</location>
    </subcellularLocation>
</comment>
<name>A0A835CZB4_APHGI</name>
<evidence type="ECO:0000256" key="4">
    <source>
        <dbReference type="SAM" id="MobiDB-lite"/>
    </source>
</evidence>
<dbReference type="Gene3D" id="2.130.10.10">
    <property type="entry name" value="YVTN repeat-like/Quinoprotein amine dehydrogenase"/>
    <property type="match status" value="1"/>
</dbReference>
<feature type="repeat" description="WD" evidence="3">
    <location>
        <begin position="165"/>
        <end position="207"/>
    </location>
</feature>
<dbReference type="EMBL" id="JACMRX010000001">
    <property type="protein sequence ID" value="KAF7998495.1"/>
    <property type="molecule type" value="Genomic_DNA"/>
</dbReference>
<gene>
    <name evidence="5" type="ORF">HCN44_010903</name>
</gene>
<dbReference type="SUPFAM" id="SSF50978">
    <property type="entry name" value="WD40 repeat-like"/>
    <property type="match status" value="1"/>
</dbReference>
<dbReference type="GO" id="GO:0007309">
    <property type="term" value="P:oocyte axis specification"/>
    <property type="evidence" value="ECO:0007669"/>
    <property type="project" value="TreeGrafter"/>
</dbReference>
<dbReference type="Pfam" id="PF00400">
    <property type="entry name" value="WD40"/>
    <property type="match status" value="4"/>
</dbReference>
<evidence type="ECO:0000256" key="2">
    <source>
        <dbReference type="ARBA" id="ARBA00022490"/>
    </source>
</evidence>
<dbReference type="GO" id="GO:0034709">
    <property type="term" value="C:methylosome"/>
    <property type="evidence" value="ECO:0007669"/>
    <property type="project" value="TreeGrafter"/>
</dbReference>
<evidence type="ECO:0008006" key="7">
    <source>
        <dbReference type="Google" id="ProtNLM"/>
    </source>
</evidence>
<dbReference type="InterPro" id="IPR001680">
    <property type="entry name" value="WD40_rpt"/>
</dbReference>
<proteinExistence type="predicted"/>
<dbReference type="InterPro" id="IPR052139">
    <property type="entry name" value="Methylosome_Comp_WDR77"/>
</dbReference>
<evidence type="ECO:0000256" key="1">
    <source>
        <dbReference type="ARBA" id="ARBA00004496"/>
    </source>
</evidence>
<feature type="region of interest" description="Disordered" evidence="4">
    <location>
        <begin position="1"/>
        <end position="20"/>
    </location>
</feature>
<dbReference type="Proteomes" id="UP000639338">
    <property type="component" value="Unassembled WGS sequence"/>
</dbReference>
<dbReference type="PANTHER" id="PTHR46853">
    <property type="entry name" value="METHYLOSOME PROTEIN 50"/>
    <property type="match status" value="1"/>
</dbReference>
<keyword evidence="6" id="KW-1185">Reference proteome</keyword>